<organism evidence="1 2">
    <name type="scientific">Pseudonocardia yunnanensis</name>
    <dbReference type="NCBI Taxonomy" id="58107"/>
    <lineage>
        <taxon>Bacteria</taxon>
        <taxon>Bacillati</taxon>
        <taxon>Actinomycetota</taxon>
        <taxon>Actinomycetes</taxon>
        <taxon>Pseudonocardiales</taxon>
        <taxon>Pseudonocardiaceae</taxon>
        <taxon>Pseudonocardia</taxon>
    </lineage>
</organism>
<comment type="caution">
    <text evidence="1">The sequence shown here is derived from an EMBL/GenBank/DDBJ whole genome shotgun (WGS) entry which is preliminary data.</text>
</comment>
<sequence length="198" mass="22438">MTTEATERSYAPLTDAHLAHLSVIADEDHRHFTRRQGRPEYSARRLCVALAQGAALHRLDGTTGVKDIDVWTFYAAIPGQPFAFGQRKRHVDFGVSEHGRNSYPDHFEHRQLPRWSRFTGRRVDLMIRSLAVPPGASSDAILDALRRWLSAGAQRRRTDQGDKMPSNWWLAQKAVVLIDPIADRGRVVWPATMPRVPV</sequence>
<dbReference type="RefSeq" id="WP_344720643.1">
    <property type="nucleotide sequence ID" value="NZ_BAAAUS010000006.1"/>
</dbReference>
<name>A0ABW4ETX1_9PSEU</name>
<proteinExistence type="predicted"/>
<keyword evidence="2" id="KW-1185">Reference proteome</keyword>
<accession>A0ABW4ETX1</accession>
<reference evidence="2" key="1">
    <citation type="journal article" date="2019" name="Int. J. Syst. Evol. Microbiol.">
        <title>The Global Catalogue of Microorganisms (GCM) 10K type strain sequencing project: providing services to taxonomists for standard genome sequencing and annotation.</title>
        <authorList>
            <consortium name="The Broad Institute Genomics Platform"/>
            <consortium name="The Broad Institute Genome Sequencing Center for Infectious Disease"/>
            <person name="Wu L."/>
            <person name="Ma J."/>
        </authorList>
    </citation>
    <scope>NUCLEOTIDE SEQUENCE [LARGE SCALE GENOMIC DNA]</scope>
    <source>
        <strain evidence="2">CCM 7043</strain>
    </source>
</reference>
<dbReference type="EMBL" id="JBHUCO010000012">
    <property type="protein sequence ID" value="MFD1518392.1"/>
    <property type="molecule type" value="Genomic_DNA"/>
</dbReference>
<dbReference type="Proteomes" id="UP001597114">
    <property type="component" value="Unassembled WGS sequence"/>
</dbReference>
<evidence type="ECO:0000313" key="1">
    <source>
        <dbReference type="EMBL" id="MFD1518392.1"/>
    </source>
</evidence>
<gene>
    <name evidence="1" type="ORF">ACFSJD_12905</name>
</gene>
<protein>
    <submittedName>
        <fullName evidence="1">Uncharacterized protein</fullName>
    </submittedName>
</protein>
<evidence type="ECO:0000313" key="2">
    <source>
        <dbReference type="Proteomes" id="UP001597114"/>
    </source>
</evidence>